<dbReference type="InterPro" id="IPR013216">
    <property type="entry name" value="Methyltransf_11"/>
</dbReference>
<dbReference type="SUPFAM" id="SSF53335">
    <property type="entry name" value="S-adenosyl-L-methionine-dependent methyltransferases"/>
    <property type="match status" value="1"/>
</dbReference>
<name>A0A511ZL57_9BACI</name>
<feature type="domain" description="Methyltransferase type 11" evidence="1">
    <location>
        <begin position="42"/>
        <end position="122"/>
    </location>
</feature>
<accession>A0A511ZL57</accession>
<gene>
    <name evidence="2" type="ORF">OSO01_29200</name>
</gene>
<evidence type="ECO:0000313" key="2">
    <source>
        <dbReference type="EMBL" id="GEN88181.1"/>
    </source>
</evidence>
<dbReference type="RefSeq" id="WP_147211119.1">
    <property type="nucleotide sequence ID" value="NZ_BJYM01000012.1"/>
</dbReference>
<proteinExistence type="predicted"/>
<dbReference type="PANTHER" id="PTHR43591">
    <property type="entry name" value="METHYLTRANSFERASE"/>
    <property type="match status" value="1"/>
</dbReference>
<dbReference type="OrthoDB" id="9772751at2"/>
<comment type="caution">
    <text evidence="2">The sequence shown here is derived from an EMBL/GenBank/DDBJ whole genome shotgun (WGS) entry which is preliminary data.</text>
</comment>
<dbReference type="Gene3D" id="3.40.50.150">
    <property type="entry name" value="Vaccinia Virus protein VP39"/>
    <property type="match status" value="1"/>
</dbReference>
<evidence type="ECO:0000259" key="1">
    <source>
        <dbReference type="Pfam" id="PF08241"/>
    </source>
</evidence>
<dbReference type="PANTHER" id="PTHR43591:SF24">
    <property type="entry name" value="2-METHOXY-6-POLYPRENYL-1,4-BENZOQUINOL METHYLASE, MITOCHONDRIAL"/>
    <property type="match status" value="1"/>
</dbReference>
<dbReference type="InterPro" id="IPR029063">
    <property type="entry name" value="SAM-dependent_MTases_sf"/>
</dbReference>
<dbReference type="Pfam" id="PF08241">
    <property type="entry name" value="Methyltransf_11"/>
    <property type="match status" value="1"/>
</dbReference>
<keyword evidence="3" id="KW-1185">Reference proteome</keyword>
<dbReference type="EMBL" id="BJYM01000012">
    <property type="protein sequence ID" value="GEN88181.1"/>
    <property type="molecule type" value="Genomic_DNA"/>
</dbReference>
<dbReference type="GO" id="GO:0008757">
    <property type="term" value="F:S-adenosylmethionine-dependent methyltransferase activity"/>
    <property type="evidence" value="ECO:0007669"/>
    <property type="project" value="InterPro"/>
</dbReference>
<dbReference type="AlphaFoldDB" id="A0A511ZL57"/>
<organism evidence="2 3">
    <name type="scientific">Oceanobacillus sojae</name>
    <dbReference type="NCBI Taxonomy" id="582851"/>
    <lineage>
        <taxon>Bacteria</taxon>
        <taxon>Bacillati</taxon>
        <taxon>Bacillota</taxon>
        <taxon>Bacilli</taxon>
        <taxon>Bacillales</taxon>
        <taxon>Bacillaceae</taxon>
        <taxon>Oceanobacillus</taxon>
    </lineage>
</organism>
<reference evidence="2 3" key="1">
    <citation type="submission" date="2019-07" db="EMBL/GenBank/DDBJ databases">
        <title>Whole genome shotgun sequence of Oceanobacillus sojae NBRC 105379.</title>
        <authorList>
            <person name="Hosoyama A."/>
            <person name="Uohara A."/>
            <person name="Ohji S."/>
            <person name="Ichikawa N."/>
        </authorList>
    </citation>
    <scope>NUCLEOTIDE SEQUENCE [LARGE SCALE GENOMIC DNA]</scope>
    <source>
        <strain evidence="2 3">NBRC 105379</strain>
    </source>
</reference>
<sequence>MEIKDPSFNYDEHGQKYSGYRQTDRRIAKYVYEALGSAKTVLNVGAGAGSYEPEDKYVIAVEPSGVMRSQRQKAQKVPAINATADSLPFDDNSFDAAMAMVTVHHWPDIRKGLQELKRVTREKILIMTFDPKALDNFWNAYYFPELIEVEKARYPTMDFITEALGVECTIQSVPIPFDCADGFQEAFYGRPEAFLEKEIRLSQSAWGFLPEGMEDKLVKRLERDLKSGEWDKKFGEFRTKPAFTCALRLITAVLR</sequence>
<protein>
    <recommendedName>
        <fullName evidence="1">Methyltransferase type 11 domain-containing protein</fullName>
    </recommendedName>
</protein>
<evidence type="ECO:0000313" key="3">
    <source>
        <dbReference type="Proteomes" id="UP000321558"/>
    </source>
</evidence>
<dbReference type="CDD" id="cd02440">
    <property type="entry name" value="AdoMet_MTases"/>
    <property type="match status" value="1"/>
</dbReference>
<dbReference type="Proteomes" id="UP000321558">
    <property type="component" value="Unassembled WGS sequence"/>
</dbReference>